<sequence>MNAIAPAGRMVGRRQQADTIRAAVRDGAEGRPRVLVVRGEAGIGKSRLIAEMLAEAAADEAGVPRAIAVGHCVDMGPIAAPFTPFRHALRALMDAVGVDAFRAAAGGTATLVPIGSLLPELAPDEPERSRATAEVAEAIEVLVENLTADVHAIVVLEDLHWADPASLALVATLAATLRATHLTLVLTYRSDDVGRGHPLRAVLAELERNRAVATVDVAPLSAEEIEDQAHQIMGRPPTARELAELVARTDGVPFFVEELLDLPPGPLPDSLRDVVLARYDRLATGARSVAKLAAVAGMRVDDETLGLVWQGDPEGLVDGLQACVAAHLLVVDGAGYTFRHALVHEAVYQGLLPSERARHHAAIAEALEARAARGERELAAGIAAHWFGARDAARAFDATVAALAEARDTHAFETCAQLGERVLELWRAVEDPAGRAGRSRAALAADIARDYFAAGRKRDALTVVDDALDACTEATAFERAALHQVATRVSCEADGCGCGVDHLAQLEKIVKDSADPELAPLRANALAMRAVHRERAEDGLGLSDEALAIAEAVGDRHTLGPVLRLRGIVLQTLGRNDEVMATLARATEVDGPDSETGLIARNNRVDQLMVMGRYAEAVDAGLRAIEQAIAAGRERSCGGYIHANVAEALAARGRVDEAFTHAHRASVLWRGESGRWLSIAQRAEAGALLWDGDTERFLAIAAELRPVVQAIEDDVEETANWARLAIDAAVSHALTTGGVERRRAVTQALETARVLANPDLPEHAVVVRDLLVSGGRVLALAAEWGIEADPALEAGLRATVDRFPADRWTRPMHATMRAYLADLAGDGDRLSRWTAVRDATAVEGGRVALALTARYEHARALLDAGARAEAIASLTALVDDAEEQHTRLVAGWARSTLARLGAGGHGSDDDAGAGLTPREREVLELIAEGLTNVQIGQRLFISPKTASVHVSSILAKLGAANRAEAAAWFAAEGTRSRA</sequence>
<dbReference type="InterPro" id="IPR011990">
    <property type="entry name" value="TPR-like_helical_dom_sf"/>
</dbReference>
<keyword evidence="2" id="KW-0067">ATP-binding</keyword>
<dbReference type="InterPro" id="IPR000792">
    <property type="entry name" value="Tscrpt_reg_LuxR_C"/>
</dbReference>
<dbReference type="PANTHER" id="PTHR16305">
    <property type="entry name" value="TESTICULAR SOLUBLE ADENYLYL CYCLASE"/>
    <property type="match status" value="1"/>
</dbReference>
<dbReference type="GO" id="GO:0005737">
    <property type="term" value="C:cytoplasm"/>
    <property type="evidence" value="ECO:0007669"/>
    <property type="project" value="TreeGrafter"/>
</dbReference>
<protein>
    <submittedName>
        <fullName evidence="4">AAA family ATPase</fullName>
    </submittedName>
</protein>
<dbReference type="Proteomes" id="UP001172756">
    <property type="component" value="Unassembled WGS sequence"/>
</dbReference>
<accession>A0AB35MEE5</accession>
<dbReference type="SMART" id="SM00421">
    <property type="entry name" value="HTH_LUXR"/>
    <property type="match status" value="1"/>
</dbReference>
<dbReference type="SUPFAM" id="SSF48452">
    <property type="entry name" value="TPR-like"/>
    <property type="match status" value="1"/>
</dbReference>
<dbReference type="Gene3D" id="1.25.40.10">
    <property type="entry name" value="Tetratricopeptide repeat domain"/>
    <property type="match status" value="1"/>
</dbReference>
<dbReference type="PROSITE" id="PS50043">
    <property type="entry name" value="HTH_LUXR_2"/>
    <property type="match status" value="1"/>
</dbReference>
<dbReference type="SUPFAM" id="SSF46894">
    <property type="entry name" value="C-terminal effector domain of the bipartite response regulators"/>
    <property type="match status" value="1"/>
</dbReference>
<dbReference type="AlphaFoldDB" id="A0AB35MEE5"/>
<comment type="caution">
    <text evidence="4">The sequence shown here is derived from an EMBL/GenBank/DDBJ whole genome shotgun (WGS) entry which is preliminary data.</text>
</comment>
<dbReference type="GO" id="GO:0003677">
    <property type="term" value="F:DNA binding"/>
    <property type="evidence" value="ECO:0007669"/>
    <property type="project" value="InterPro"/>
</dbReference>
<dbReference type="RefSeq" id="WP_301159354.1">
    <property type="nucleotide sequence ID" value="NZ_JAUHQB010000001.1"/>
</dbReference>
<organism evidence="4 5">
    <name type="scientific">Demequina lignilytica</name>
    <dbReference type="NCBI Taxonomy" id="3051663"/>
    <lineage>
        <taxon>Bacteria</taxon>
        <taxon>Bacillati</taxon>
        <taxon>Actinomycetota</taxon>
        <taxon>Actinomycetes</taxon>
        <taxon>Micrococcales</taxon>
        <taxon>Demequinaceae</taxon>
        <taxon>Demequina</taxon>
    </lineage>
</organism>
<evidence type="ECO:0000256" key="2">
    <source>
        <dbReference type="ARBA" id="ARBA00022840"/>
    </source>
</evidence>
<gene>
    <name evidence="4" type="ORF">QQ002_01155</name>
</gene>
<dbReference type="InterPro" id="IPR036388">
    <property type="entry name" value="WH-like_DNA-bd_sf"/>
</dbReference>
<dbReference type="GO" id="GO:0006355">
    <property type="term" value="P:regulation of DNA-templated transcription"/>
    <property type="evidence" value="ECO:0007669"/>
    <property type="project" value="InterPro"/>
</dbReference>
<reference evidence="4 5" key="1">
    <citation type="submission" date="2023-06" db="EMBL/GenBank/DDBJ databases">
        <title>SYSU T0a273.</title>
        <authorList>
            <person name="Gao L."/>
            <person name="Fang B.-Z."/>
            <person name="Li W.-J."/>
        </authorList>
    </citation>
    <scope>NUCLEOTIDE SEQUENCE [LARGE SCALE GENOMIC DNA]</scope>
    <source>
        <strain evidence="4 5">SYSU T0a273</strain>
    </source>
</reference>
<evidence type="ECO:0000313" key="4">
    <source>
        <dbReference type="EMBL" id="MDN4482142.1"/>
    </source>
</evidence>
<keyword evidence="1" id="KW-0547">Nucleotide-binding</keyword>
<evidence type="ECO:0000313" key="5">
    <source>
        <dbReference type="Proteomes" id="UP001172756"/>
    </source>
</evidence>
<evidence type="ECO:0000259" key="3">
    <source>
        <dbReference type="PROSITE" id="PS50043"/>
    </source>
</evidence>
<proteinExistence type="predicted"/>
<name>A0AB35MEE5_9MICO</name>
<feature type="domain" description="HTH luxR-type" evidence="3">
    <location>
        <begin position="908"/>
        <end position="973"/>
    </location>
</feature>
<dbReference type="GO" id="GO:0004016">
    <property type="term" value="F:adenylate cyclase activity"/>
    <property type="evidence" value="ECO:0007669"/>
    <property type="project" value="TreeGrafter"/>
</dbReference>
<dbReference type="GO" id="GO:0005524">
    <property type="term" value="F:ATP binding"/>
    <property type="evidence" value="ECO:0007669"/>
    <property type="project" value="UniProtKB-KW"/>
</dbReference>
<dbReference type="InterPro" id="IPR041664">
    <property type="entry name" value="AAA_16"/>
</dbReference>
<dbReference type="PRINTS" id="PR00038">
    <property type="entry name" value="HTHLUXR"/>
</dbReference>
<dbReference type="Pfam" id="PF13191">
    <property type="entry name" value="AAA_16"/>
    <property type="match status" value="1"/>
</dbReference>
<dbReference type="PANTHER" id="PTHR16305:SF35">
    <property type="entry name" value="TRANSCRIPTIONAL ACTIVATOR DOMAIN"/>
    <property type="match status" value="1"/>
</dbReference>
<dbReference type="SUPFAM" id="SSF52540">
    <property type="entry name" value="P-loop containing nucleoside triphosphate hydrolases"/>
    <property type="match status" value="1"/>
</dbReference>
<dbReference type="InterPro" id="IPR027417">
    <property type="entry name" value="P-loop_NTPase"/>
</dbReference>
<dbReference type="EMBL" id="JAUHQB010000001">
    <property type="protein sequence ID" value="MDN4482142.1"/>
    <property type="molecule type" value="Genomic_DNA"/>
</dbReference>
<dbReference type="CDD" id="cd06170">
    <property type="entry name" value="LuxR_C_like"/>
    <property type="match status" value="1"/>
</dbReference>
<dbReference type="Gene3D" id="1.10.10.10">
    <property type="entry name" value="Winged helix-like DNA-binding domain superfamily/Winged helix DNA-binding domain"/>
    <property type="match status" value="1"/>
</dbReference>
<dbReference type="InterPro" id="IPR016032">
    <property type="entry name" value="Sig_transdc_resp-reg_C-effctor"/>
</dbReference>
<dbReference type="Pfam" id="PF00196">
    <property type="entry name" value="GerE"/>
    <property type="match status" value="1"/>
</dbReference>
<evidence type="ECO:0000256" key="1">
    <source>
        <dbReference type="ARBA" id="ARBA00022741"/>
    </source>
</evidence>